<evidence type="ECO:0000313" key="5">
    <source>
        <dbReference type="EMBL" id="AWK89802.1"/>
    </source>
</evidence>
<evidence type="ECO:0000256" key="3">
    <source>
        <dbReference type="ARBA" id="ARBA00023186"/>
    </source>
</evidence>
<dbReference type="EMBL" id="CP029357">
    <property type="protein sequence ID" value="AWK89802.1"/>
    <property type="molecule type" value="Genomic_DNA"/>
</dbReference>
<keyword evidence="6" id="KW-1185">Reference proteome</keyword>
<comment type="function">
    <text evidence="4">Chaperone for NapA, the catalytic subunit of the periplasmic nitrate reductase. It binds directly and specifically to the twin-arginine signal peptide of NapA, preventing premature interaction with the Tat translocase and premature export.</text>
</comment>
<dbReference type="InterPro" id="IPR005623">
    <property type="entry name" value="Chaperone_NapD_NO3_reduct"/>
</dbReference>
<comment type="subcellular location">
    <subcellularLocation>
        <location evidence="1 4">Cytoplasm</location>
    </subcellularLocation>
</comment>
<dbReference type="KEGG" id="azz:DEW08_26365"/>
<evidence type="ECO:0000256" key="2">
    <source>
        <dbReference type="ARBA" id="ARBA00022490"/>
    </source>
</evidence>
<evidence type="ECO:0000256" key="1">
    <source>
        <dbReference type="ARBA" id="ARBA00004496"/>
    </source>
</evidence>
<name>A0A2S2CZ73_9PROT</name>
<dbReference type="Pfam" id="PF03927">
    <property type="entry name" value="NapD"/>
    <property type="match status" value="1"/>
</dbReference>
<dbReference type="HAMAP" id="MF_02200">
    <property type="entry name" value="NapD"/>
    <property type="match status" value="1"/>
</dbReference>
<keyword evidence="5" id="KW-0614">Plasmid</keyword>
<sequence>MREEAERKPAPAAQGHNICGVLVHARPGRAAEAAAALSALPGVEVHQRSDDGRLVITVEDTDGIPAALTLAGLPQTSGVASTALIYHHCVTDDLSEEMPS</sequence>
<evidence type="ECO:0000256" key="4">
    <source>
        <dbReference type="HAMAP-Rule" id="MF_02200"/>
    </source>
</evidence>
<keyword evidence="2 4" id="KW-0963">Cytoplasm</keyword>
<dbReference type="Proteomes" id="UP000245629">
    <property type="component" value="Plasmid unnamed2"/>
</dbReference>
<gene>
    <name evidence="4" type="primary">napD</name>
    <name evidence="5" type="ORF">DEW08_26365</name>
</gene>
<dbReference type="PANTHER" id="PTHR38603:SF1">
    <property type="entry name" value="CHAPERONE NAPD"/>
    <property type="match status" value="1"/>
</dbReference>
<dbReference type="Gene3D" id="3.30.70.920">
    <property type="match status" value="1"/>
</dbReference>
<dbReference type="GO" id="GO:0051224">
    <property type="term" value="P:negative regulation of protein transport"/>
    <property type="evidence" value="ECO:0007669"/>
    <property type="project" value="UniProtKB-UniRule"/>
</dbReference>
<comment type="similarity">
    <text evidence="4">Belongs to the NapD family.</text>
</comment>
<dbReference type="PANTHER" id="PTHR38603">
    <property type="entry name" value="CHAPERONE NAPD"/>
    <property type="match status" value="1"/>
</dbReference>
<dbReference type="AlphaFoldDB" id="A0A2S2CZ73"/>
<organism evidence="5 6">
    <name type="scientific">Azospirillum thermophilum</name>
    <dbReference type="NCBI Taxonomy" id="2202148"/>
    <lineage>
        <taxon>Bacteria</taxon>
        <taxon>Pseudomonadati</taxon>
        <taxon>Pseudomonadota</taxon>
        <taxon>Alphaproteobacteria</taxon>
        <taxon>Rhodospirillales</taxon>
        <taxon>Azospirillaceae</taxon>
        <taxon>Azospirillum</taxon>
    </lineage>
</organism>
<reference evidence="6" key="1">
    <citation type="submission" date="2018-05" db="EMBL/GenBank/DDBJ databases">
        <title>Azospirillum thermophila sp. nov., a novel isolated from hot spring.</title>
        <authorList>
            <person name="Zhao Z."/>
        </authorList>
    </citation>
    <scope>NUCLEOTIDE SEQUENCE [LARGE SCALE GENOMIC DNA]</scope>
    <source>
        <strain evidence="6">CFH 70021</strain>
        <plasmid evidence="6">unnamed2</plasmid>
    </source>
</reference>
<accession>A0A2S2CZ73</accession>
<dbReference type="GO" id="GO:0005048">
    <property type="term" value="F:signal sequence binding"/>
    <property type="evidence" value="ECO:0007669"/>
    <property type="project" value="UniProtKB-UniRule"/>
</dbReference>
<evidence type="ECO:0000313" key="6">
    <source>
        <dbReference type="Proteomes" id="UP000245629"/>
    </source>
</evidence>
<comment type="subunit">
    <text evidence="4">Interacts with the cytoplasmic NapA precursor.</text>
</comment>
<dbReference type="OrthoDB" id="7306089at2"/>
<proteinExistence type="inferred from homology"/>
<dbReference type="GO" id="GO:0005737">
    <property type="term" value="C:cytoplasm"/>
    <property type="evidence" value="ECO:0007669"/>
    <property type="project" value="UniProtKB-SubCell"/>
</dbReference>
<protein>
    <recommendedName>
        <fullName evidence="4">Chaperone NapD</fullName>
    </recommendedName>
    <alternativeName>
        <fullName evidence="4">NapA signal peptide-binding chaperone NapD</fullName>
    </alternativeName>
</protein>
<geneLocation type="plasmid" evidence="5 6">
    <name>unnamed2</name>
</geneLocation>
<keyword evidence="3 4" id="KW-0143">Chaperone</keyword>